<accession>A0A835BBT5</accession>
<name>A0A835BBT5_9POAL</name>
<dbReference type="OrthoDB" id="695654at2759"/>
<dbReference type="PANTHER" id="PTHR34709">
    <property type="entry name" value="OS10G0396666 PROTEIN"/>
    <property type="match status" value="1"/>
</dbReference>
<dbReference type="InterPro" id="IPR055312">
    <property type="entry name" value="FBL15-like"/>
</dbReference>
<comment type="caution">
    <text evidence="3">The sequence shown here is derived from an EMBL/GenBank/DDBJ whole genome shotgun (WGS) entry which is preliminary data.</text>
</comment>
<reference evidence="3" key="1">
    <citation type="submission" date="2020-07" db="EMBL/GenBank/DDBJ databases">
        <title>Genome sequence and genetic diversity analysis of an under-domesticated orphan crop, white fonio (Digitaria exilis).</title>
        <authorList>
            <person name="Bennetzen J.L."/>
            <person name="Chen S."/>
            <person name="Ma X."/>
            <person name="Wang X."/>
            <person name="Yssel A.E.J."/>
            <person name="Chaluvadi S.R."/>
            <person name="Johnson M."/>
            <person name="Gangashetty P."/>
            <person name="Hamidou F."/>
            <person name="Sanogo M.D."/>
            <person name="Zwaenepoel A."/>
            <person name="Wallace J."/>
            <person name="Van De Peer Y."/>
            <person name="Van Deynze A."/>
        </authorList>
    </citation>
    <scope>NUCLEOTIDE SEQUENCE</scope>
    <source>
        <tissue evidence="3">Leaves</tissue>
    </source>
</reference>
<proteinExistence type="predicted"/>
<evidence type="ECO:0000313" key="3">
    <source>
        <dbReference type="EMBL" id="KAF8683056.1"/>
    </source>
</evidence>
<evidence type="ECO:0000259" key="2">
    <source>
        <dbReference type="Pfam" id="PF08387"/>
    </source>
</evidence>
<protein>
    <recommendedName>
        <fullName evidence="2">FBD domain-containing protein</fullName>
    </recommendedName>
</protein>
<evidence type="ECO:0000313" key="4">
    <source>
        <dbReference type="Proteomes" id="UP000636709"/>
    </source>
</evidence>
<organism evidence="3 4">
    <name type="scientific">Digitaria exilis</name>
    <dbReference type="NCBI Taxonomy" id="1010633"/>
    <lineage>
        <taxon>Eukaryota</taxon>
        <taxon>Viridiplantae</taxon>
        <taxon>Streptophyta</taxon>
        <taxon>Embryophyta</taxon>
        <taxon>Tracheophyta</taxon>
        <taxon>Spermatophyta</taxon>
        <taxon>Magnoliopsida</taxon>
        <taxon>Liliopsida</taxon>
        <taxon>Poales</taxon>
        <taxon>Poaceae</taxon>
        <taxon>PACMAD clade</taxon>
        <taxon>Panicoideae</taxon>
        <taxon>Panicodae</taxon>
        <taxon>Paniceae</taxon>
        <taxon>Anthephorinae</taxon>
        <taxon>Digitaria</taxon>
    </lineage>
</organism>
<evidence type="ECO:0000256" key="1">
    <source>
        <dbReference type="SAM" id="MobiDB-lite"/>
    </source>
</evidence>
<feature type="region of interest" description="Disordered" evidence="1">
    <location>
        <begin position="32"/>
        <end position="74"/>
    </location>
</feature>
<feature type="compositionally biased region" description="Low complexity" evidence="1">
    <location>
        <begin position="32"/>
        <end position="61"/>
    </location>
</feature>
<dbReference type="Proteomes" id="UP000636709">
    <property type="component" value="Unassembled WGS sequence"/>
</dbReference>
<feature type="domain" description="FBD" evidence="2">
    <location>
        <begin position="232"/>
        <end position="267"/>
    </location>
</feature>
<keyword evidence="4" id="KW-1185">Reference proteome</keyword>
<dbReference type="Pfam" id="PF08387">
    <property type="entry name" value="FBD"/>
    <property type="match status" value="1"/>
</dbReference>
<dbReference type="EMBL" id="JACEFO010002105">
    <property type="protein sequence ID" value="KAF8683056.1"/>
    <property type="molecule type" value="Genomic_DNA"/>
</dbReference>
<sequence length="308" mass="33026">MRGLRAACATNRSWIQHAAAWGSPVAGLRPAAAPTATTTAPTASAPSPTTCCSRSSPASAAPAPPRAPAGSLSPVARARTPDLTFHDIAPEPLHAALTQVARPAGYLKIESPIHHKLSLAAISEMLHATAPLAPADLNVEIWGDDNLDGVERSFEQEMSRIPVRNISGLELELATKGHVYGAMLLDLLGLCSSIQKLQVTLNQYDQQVVKTCPVDCPCDLPNNWRSQIISLTDLKEVTIEGSKGEEHEVGLLKVLLRSAAMLETVTINFSSYVLQRCSPYMELPSILMAHPSVKFKIYSSCGDQVLFC</sequence>
<dbReference type="PANTHER" id="PTHR34709:SF56">
    <property type="entry name" value="FBD DOMAIN-CONTAINING PROTEIN"/>
    <property type="match status" value="1"/>
</dbReference>
<dbReference type="InterPro" id="IPR006566">
    <property type="entry name" value="FBD"/>
</dbReference>
<dbReference type="AlphaFoldDB" id="A0A835BBT5"/>
<gene>
    <name evidence="3" type="ORF">HU200_045040</name>
</gene>